<dbReference type="InParanoid" id="A0A0H2RTQ2"/>
<protein>
    <submittedName>
        <fullName evidence="1">Uncharacterized protein</fullName>
    </submittedName>
</protein>
<gene>
    <name evidence="1" type="ORF">SCHPADRAFT_398021</name>
</gene>
<sequence length="216" mass="23841">MQQQVDVNKQQSAVHSYHAIGIMWRPGEGRRPLLGRHNEEIRRPPWLCVKMAASVSPSQISMGLGLIDLLMLRTSFRNDACAPFATGLDIENPANDSAMRGGSVGIDTGGRMSDEVLRLRRDVNVGEVGEWRAIEEMGAQGVGATIRILCCEGRRVTRLSFGGEHVSFADAVDERREEIVEVVCSEIVSAPRRQTQWTCFLALTTCALSAFTRLEV</sequence>
<dbReference type="AlphaFoldDB" id="A0A0H2RTQ2"/>
<dbReference type="EMBL" id="KQ085970">
    <property type="protein sequence ID" value="KLO12828.1"/>
    <property type="molecule type" value="Genomic_DNA"/>
</dbReference>
<organism evidence="1 2">
    <name type="scientific">Schizopora paradoxa</name>
    <dbReference type="NCBI Taxonomy" id="27342"/>
    <lineage>
        <taxon>Eukaryota</taxon>
        <taxon>Fungi</taxon>
        <taxon>Dikarya</taxon>
        <taxon>Basidiomycota</taxon>
        <taxon>Agaricomycotina</taxon>
        <taxon>Agaricomycetes</taxon>
        <taxon>Hymenochaetales</taxon>
        <taxon>Schizoporaceae</taxon>
        <taxon>Schizopora</taxon>
    </lineage>
</organism>
<accession>A0A0H2RTQ2</accession>
<reference evidence="1 2" key="1">
    <citation type="submission" date="2015-04" db="EMBL/GenBank/DDBJ databases">
        <title>Complete genome sequence of Schizopora paradoxa KUC8140, a cosmopolitan wood degrader in East Asia.</title>
        <authorList>
            <consortium name="DOE Joint Genome Institute"/>
            <person name="Min B."/>
            <person name="Park H."/>
            <person name="Jang Y."/>
            <person name="Kim J.-J."/>
            <person name="Kim K.H."/>
            <person name="Pangilinan J."/>
            <person name="Lipzen A."/>
            <person name="Riley R."/>
            <person name="Grigoriev I.V."/>
            <person name="Spatafora J.W."/>
            <person name="Choi I.-G."/>
        </authorList>
    </citation>
    <scope>NUCLEOTIDE SEQUENCE [LARGE SCALE GENOMIC DNA]</scope>
    <source>
        <strain evidence="1 2">KUC8140</strain>
    </source>
</reference>
<evidence type="ECO:0000313" key="2">
    <source>
        <dbReference type="Proteomes" id="UP000053477"/>
    </source>
</evidence>
<dbReference type="Proteomes" id="UP000053477">
    <property type="component" value="Unassembled WGS sequence"/>
</dbReference>
<proteinExistence type="predicted"/>
<keyword evidence="2" id="KW-1185">Reference proteome</keyword>
<name>A0A0H2RTQ2_9AGAM</name>
<evidence type="ECO:0000313" key="1">
    <source>
        <dbReference type="EMBL" id="KLO12828.1"/>
    </source>
</evidence>